<reference evidence="15 16" key="1">
    <citation type="submission" date="2017-11" db="EMBL/GenBank/DDBJ databases">
        <title>Genomic Encyclopedia of Archaeal and Bacterial Type Strains, Phase II (KMG-II): From Individual Species to Whole Genera.</title>
        <authorList>
            <person name="Goeker M."/>
        </authorList>
    </citation>
    <scope>NUCLEOTIDE SEQUENCE [LARGE SCALE GENOMIC DNA]</scope>
    <source>
        <strain evidence="15 16">DSM 27268</strain>
    </source>
</reference>
<evidence type="ECO:0000313" key="16">
    <source>
        <dbReference type="Proteomes" id="UP000230000"/>
    </source>
</evidence>
<dbReference type="GO" id="GO:0043571">
    <property type="term" value="P:maintenance of CRISPR repeat elements"/>
    <property type="evidence" value="ECO:0007669"/>
    <property type="project" value="UniProtKB-UniRule"/>
</dbReference>
<keyword evidence="2 12" id="KW-0540">Nuclease</keyword>
<feature type="domain" description="HNH Cas9-type" evidence="14">
    <location>
        <begin position="557"/>
        <end position="717"/>
    </location>
</feature>
<comment type="caution">
    <text evidence="15">The sequence shown here is derived from an EMBL/GenBank/DDBJ whole genome shotgun (WGS) entry which is preliminary data.</text>
</comment>
<evidence type="ECO:0000256" key="5">
    <source>
        <dbReference type="ARBA" id="ARBA00022801"/>
    </source>
</evidence>
<dbReference type="Proteomes" id="UP000230000">
    <property type="component" value="Unassembled WGS sequence"/>
</dbReference>
<dbReference type="EC" id="3.1.-.-" evidence="12"/>
<dbReference type="Pfam" id="PF18541">
    <property type="entry name" value="RuvC_III"/>
    <property type="match status" value="1"/>
</dbReference>
<proteinExistence type="inferred from homology"/>
<feature type="active site" description="For RuvC-like nuclease domain" evidence="12">
    <location>
        <position position="8"/>
    </location>
</feature>
<accession>A0A2M9CY37</accession>
<feature type="binding site" evidence="12">
    <location>
        <position position="553"/>
    </location>
    <ligand>
        <name>Mg(2+)</name>
        <dbReference type="ChEBI" id="CHEBI:18420"/>
        <label>2</label>
    </ligand>
</feature>
<keyword evidence="6 12" id="KW-0460">Magnesium</keyword>
<dbReference type="GO" id="GO:0003677">
    <property type="term" value="F:DNA binding"/>
    <property type="evidence" value="ECO:0007669"/>
    <property type="project" value="UniProtKB-UniRule"/>
</dbReference>
<gene>
    <name evidence="12" type="primary">cas9</name>
    <name evidence="15" type="ORF">BXY57_2431</name>
</gene>
<dbReference type="InterPro" id="IPR003615">
    <property type="entry name" value="HNH_nuc"/>
</dbReference>
<dbReference type="EMBL" id="PGFG01000001">
    <property type="protein sequence ID" value="PJJ76797.1"/>
    <property type="molecule type" value="Genomic_DNA"/>
</dbReference>
<evidence type="ECO:0000259" key="14">
    <source>
        <dbReference type="PROSITE" id="PS51749"/>
    </source>
</evidence>
<keyword evidence="13" id="KW-0175">Coiled coil</keyword>
<evidence type="ECO:0000256" key="1">
    <source>
        <dbReference type="ARBA" id="ARBA00001946"/>
    </source>
</evidence>
<evidence type="ECO:0000256" key="7">
    <source>
        <dbReference type="ARBA" id="ARBA00022884"/>
    </source>
</evidence>
<comment type="domain">
    <text evidence="12">Has 2 endonuclease domains. The discontinuous RuvC-like domain cleaves the target DNA noncomplementary to crRNA while the HNH nuclease domain cleaves the target DNA complementary to crRNA.</text>
</comment>
<keyword evidence="3 12" id="KW-0479">Metal-binding</keyword>
<evidence type="ECO:0000256" key="10">
    <source>
        <dbReference type="ARBA" id="ARBA00023211"/>
    </source>
</evidence>
<evidence type="ECO:0000256" key="6">
    <source>
        <dbReference type="ARBA" id="ARBA00022842"/>
    </source>
</evidence>
<sequence length="1252" mass="147418">MKKILGLDLGVSSIGWALIKEEQEKPVEIIGMGVRIVPLDTDENQEFTQGNTITKNQERTKKRSTRRSYYRYVLRRKALTAELKKHQMFNEKLFGISKLELWGLRSKAVEQQISLEELGRVLYHLNQKRGYKSVKNEEKDNKEETNYVSEIKNRYDLLKNEGKTIGQKFYEELSKNYHYRIKQQVYPREAYIEEFNKIIKKQQEFYPEILTDEFINHLRDNIIYHQRNLKSQKGLVKTCEFEGFHVKNKEGKEIFTGPKVAHRSNPLFQTAKIWESINNIVIEDKRKNKYPITIEQKQAIFEYLDNNIRLSQSELFKILGIKDKSEWYGNKMLSKGIQGNTTKVAIKEALNNNELAKHLLQFEIKVKKVNQSDDSNTYLIDNDSGEITKEEGRLIVDNNIVNEPLYQIWHVIYSIRDINKCKYVLMKKWGLDEITAEKLAKIDFTKSSYGNKSIKALRKILPYLMKGYKYSDAASFAGYNHSKSLTKEEIIEKKLLDKIPILPKNVLRQPVVEKILNQMIHIINDIIDENRGWVTKEERDKGKFEIRIELARELKQSREERNETYKNLSRIEKENKEIERRLEELGVRATRKNIIKYRLFSEISENKINATCIYTGKMFSLTDALNGNEIDVEHIIPKSILFDDSQSNKTLTFSYINKEKGDRTAYDYMASKGEEELSKYIERVDQLFKNKIINKQKRDKLLMPANNIPKDFIERQIRESQYISRKSREILNQICKNVWVTGGGVTAYLRRIWGWDDILMHLQLKRIKELIPDPVGEKITEIVEWETEDGQIHHKEVIRNWNKRNDHRHHAIDALVIACTKQGYIQRINTLSAKTTRDEIFKEVSQRNTDFRESLSLLDKYFITQKPFTSSQVEEKVNKVIISIKPGKKVATYGKQFIRKNDKRIIVQDHIIVPRGALSEESIYGKIKILDQKKPVKYLFENTHLIFKPYIKELVEQRLSEYNGDAKKALASLKNNPIYLDNKNRKVPLEYASCFKEEYVIKYPIESITEKDIEYIVDKKVREIISQRLKQYSGNTKEAFKEPVYLNNEKKIPIKTVRMFTKLSAVEVLKYDENGKPIAYVKTGNNHHIAIYQDEDGKKIPHLCTFWHAVDRKKYGIPVIIDNPKSVWDKILSSKENYPQPFLIKLPDQNWKFIQSFQQNEIFYISPDNKDDINIDNIEPFNLYRLQKMSMIGGKQINLWFRQIFETETNDSKNYSLIKKFYNIQSISAIETLNPIKIKVNRLGEIEAIDLK</sequence>
<dbReference type="NCBIfam" id="TIGR01865">
    <property type="entry name" value="cas_Csn1"/>
    <property type="match status" value="1"/>
</dbReference>
<keyword evidence="10" id="KW-0464">Manganese</keyword>
<keyword evidence="8 12" id="KW-0051">Antiviral defense</keyword>
<dbReference type="GO" id="GO:0004519">
    <property type="term" value="F:endonuclease activity"/>
    <property type="evidence" value="ECO:0007669"/>
    <property type="project" value="UniProtKB-UniRule"/>
</dbReference>
<dbReference type="InterPro" id="IPR028629">
    <property type="entry name" value="Cas9"/>
</dbReference>
<evidence type="ECO:0000256" key="13">
    <source>
        <dbReference type="SAM" id="Coils"/>
    </source>
</evidence>
<comment type="function">
    <text evidence="12">CRISPR (clustered regularly interspaced short palindromic repeat) is an adaptive immune system that provides protection against mobile genetic elements (viruses, transposable elements and conjugative plasmids). CRISPR clusters contain spacers, sequences complementary to antecedent mobile elements, and target invading nucleic acids. CRISPR clusters are transcribed and processed into CRISPR RNA (crRNA). In type II CRISPR systems correct processing of pre-crRNA requires a trans-encoded small RNA (tracrRNA), endogenous ribonuclease 3 (rnc) and this protein. The tracrRNA serves as a guide for ribonuclease 3-aided processing of pre-crRNA. Subsequently Cas9/crRNA/tracrRNA endonucleolytically cleaves linear or circular dsDNA target complementary to the spacer; Cas9 is inactive in the absence of the 2 guide RNAs (gRNA). Cas9 recognizes the protospacer adjacent motif (PAM) in the CRISPR repeat sequences to help distinguish self versus nonself, as targets within the bacterial CRISPR locus do not have PAMs. PAM recognition is also required for catalytic activity.</text>
</comment>
<feature type="binding site" evidence="12">
    <location>
        <position position="810"/>
    </location>
    <ligand>
        <name>Mg(2+)</name>
        <dbReference type="ChEBI" id="CHEBI:18420"/>
        <label>2</label>
    </ligand>
</feature>
<protein>
    <recommendedName>
        <fullName evidence="12">CRISPR-associated endonuclease Cas9</fullName>
        <ecNumber evidence="12">3.1.-.-</ecNumber>
    </recommendedName>
</protein>
<evidence type="ECO:0000256" key="8">
    <source>
        <dbReference type="ARBA" id="ARBA00023118"/>
    </source>
</evidence>
<feature type="binding site" evidence="12">
    <location>
        <position position="8"/>
    </location>
    <ligand>
        <name>Mg(2+)</name>
        <dbReference type="ChEBI" id="CHEBI:18420"/>
        <label>1</label>
    </ligand>
</feature>
<keyword evidence="4 12" id="KW-0255">Endonuclease</keyword>
<organism evidence="15 16">
    <name type="scientific">Thermoflavifilum aggregans</name>
    <dbReference type="NCBI Taxonomy" id="454188"/>
    <lineage>
        <taxon>Bacteria</taxon>
        <taxon>Pseudomonadati</taxon>
        <taxon>Bacteroidota</taxon>
        <taxon>Chitinophagia</taxon>
        <taxon>Chitinophagales</taxon>
        <taxon>Chitinophagaceae</taxon>
        <taxon>Thermoflavifilum</taxon>
    </lineage>
</organism>
<dbReference type="Gene3D" id="3.30.420.10">
    <property type="entry name" value="Ribonuclease H-like superfamily/Ribonuclease H"/>
    <property type="match status" value="2"/>
</dbReference>
<feature type="active site" description="Proton acceptor for HNH nuclease domain" evidence="12">
    <location>
        <position position="634"/>
    </location>
</feature>
<evidence type="ECO:0000256" key="4">
    <source>
        <dbReference type="ARBA" id="ARBA00022759"/>
    </source>
</evidence>
<feature type="coiled-coil region" evidence="13">
    <location>
        <begin position="547"/>
        <end position="588"/>
    </location>
</feature>
<dbReference type="InterPro" id="IPR033114">
    <property type="entry name" value="HNH_CAS9"/>
</dbReference>
<comment type="similarity">
    <text evidence="12">Belongs to the CRISPR-associated Cas9 family.</text>
</comment>
<evidence type="ECO:0000256" key="12">
    <source>
        <dbReference type="HAMAP-Rule" id="MF_01480"/>
    </source>
</evidence>
<dbReference type="InterPro" id="IPR041383">
    <property type="entry name" value="RuvC_III"/>
</dbReference>
<evidence type="ECO:0000256" key="2">
    <source>
        <dbReference type="ARBA" id="ARBA00022722"/>
    </source>
</evidence>
<keyword evidence="16" id="KW-1185">Reference proteome</keyword>
<evidence type="ECO:0000256" key="9">
    <source>
        <dbReference type="ARBA" id="ARBA00023125"/>
    </source>
</evidence>
<dbReference type="OrthoDB" id="9777169at2"/>
<dbReference type="HAMAP" id="MF_01480">
    <property type="entry name" value="Cas9"/>
    <property type="match status" value="1"/>
</dbReference>
<feature type="binding site" evidence="12">
    <location>
        <position position="553"/>
    </location>
    <ligand>
        <name>Mg(2+)</name>
        <dbReference type="ChEBI" id="CHEBI:18420"/>
        <label>1</label>
    </ligand>
</feature>
<feature type="binding site" evidence="12">
    <location>
        <position position="549"/>
    </location>
    <ligand>
        <name>Mg(2+)</name>
        <dbReference type="ChEBI" id="CHEBI:18420"/>
        <label>1</label>
    </ligand>
</feature>
<dbReference type="AlphaFoldDB" id="A0A2M9CY37"/>
<dbReference type="GO" id="GO:0046872">
    <property type="term" value="F:metal ion binding"/>
    <property type="evidence" value="ECO:0007669"/>
    <property type="project" value="UniProtKB-UniRule"/>
</dbReference>
<dbReference type="GO" id="GO:0016787">
    <property type="term" value="F:hydrolase activity"/>
    <property type="evidence" value="ECO:0007669"/>
    <property type="project" value="UniProtKB-KW"/>
</dbReference>
<evidence type="ECO:0000313" key="15">
    <source>
        <dbReference type="EMBL" id="PJJ76797.1"/>
    </source>
</evidence>
<dbReference type="PROSITE" id="PS51749">
    <property type="entry name" value="HNH_CAS9"/>
    <property type="match status" value="1"/>
</dbReference>
<evidence type="ECO:0000256" key="11">
    <source>
        <dbReference type="ARBA" id="ARBA00046380"/>
    </source>
</evidence>
<keyword evidence="5 12" id="KW-0378">Hydrolase</keyword>
<dbReference type="GO" id="GO:0003723">
    <property type="term" value="F:RNA binding"/>
    <property type="evidence" value="ECO:0007669"/>
    <property type="project" value="UniProtKB-UniRule"/>
</dbReference>
<dbReference type="InterPro" id="IPR036397">
    <property type="entry name" value="RNaseH_sf"/>
</dbReference>
<comment type="subunit">
    <text evidence="11 12">Monomer. Binds crRNA and tracrRNA.</text>
</comment>
<name>A0A2M9CY37_9BACT</name>
<dbReference type="RefSeq" id="WP_100315227.1">
    <property type="nucleotide sequence ID" value="NZ_PGFG01000001.1"/>
</dbReference>
<dbReference type="Pfam" id="PF13395">
    <property type="entry name" value="HNH_4"/>
    <property type="match status" value="1"/>
</dbReference>
<keyword evidence="7 12" id="KW-0694">RNA-binding</keyword>
<keyword evidence="9 12" id="KW-0238">DNA-binding</keyword>
<evidence type="ECO:0000256" key="3">
    <source>
        <dbReference type="ARBA" id="ARBA00022723"/>
    </source>
</evidence>
<comment type="cofactor">
    <cofactor evidence="1 12">
        <name>Mg(2+)</name>
        <dbReference type="ChEBI" id="CHEBI:18420"/>
    </cofactor>
</comment>
<feature type="binding site" evidence="12">
    <location>
        <position position="8"/>
    </location>
    <ligand>
        <name>Mg(2+)</name>
        <dbReference type="ChEBI" id="CHEBI:18420"/>
        <label>2</label>
    </ligand>
</feature>
<dbReference type="GO" id="GO:0051607">
    <property type="term" value="P:defense response to virus"/>
    <property type="evidence" value="ECO:0007669"/>
    <property type="project" value="UniProtKB-UniRule"/>
</dbReference>